<evidence type="ECO:0000256" key="1">
    <source>
        <dbReference type="SAM" id="SignalP"/>
    </source>
</evidence>
<evidence type="ECO:0008006" key="5">
    <source>
        <dbReference type="Google" id="ProtNLM"/>
    </source>
</evidence>
<reference evidence="3 4" key="1">
    <citation type="submission" date="2021-07" db="EMBL/GenBank/DDBJ databases">
        <title>Karlodiniumbacter phycospheric gen. nov., sp. nov., a phycosphere bacterium isolated from karlodinium veneficum.</title>
        <authorList>
            <person name="Peng Y."/>
            <person name="Jiang L."/>
            <person name="Lee J."/>
        </authorList>
    </citation>
    <scope>NUCLEOTIDE SEQUENCE</scope>
    <source>
        <strain evidence="3 4">N5</strain>
    </source>
</reference>
<feature type="chain" id="PRO_5036686396" description="Secreted protein" evidence="1">
    <location>
        <begin position="32"/>
        <end position="149"/>
    </location>
</feature>
<protein>
    <recommendedName>
        <fullName evidence="5">Secreted protein</fullName>
    </recommendedName>
</protein>
<dbReference type="Proteomes" id="UP000693972">
    <property type="component" value="Unassembled WGS sequence"/>
</dbReference>
<evidence type="ECO:0000313" key="3">
    <source>
        <dbReference type="EMBL" id="QXL87997.1"/>
    </source>
</evidence>
<feature type="signal peptide" evidence="1">
    <location>
        <begin position="1"/>
        <end position="31"/>
    </location>
</feature>
<organism evidence="3">
    <name type="scientific">Gymnodinialimonas phycosphaerae</name>
    <dbReference type="NCBI Taxonomy" id="2841589"/>
    <lineage>
        <taxon>Bacteria</taxon>
        <taxon>Pseudomonadati</taxon>
        <taxon>Pseudomonadota</taxon>
        <taxon>Alphaproteobacteria</taxon>
        <taxon>Rhodobacterales</taxon>
        <taxon>Paracoccaceae</taxon>
        <taxon>Gymnodinialimonas</taxon>
    </lineage>
</organism>
<dbReference type="PROSITE" id="PS51318">
    <property type="entry name" value="TAT"/>
    <property type="match status" value="1"/>
</dbReference>
<sequence length="149" mass="15419">MEEQPINRRDMFVGGTTAAIGLAAMASPALANNTSDPATAIDDSLSEDAAALLTDAARALTEGDAVRLNASLRDPDSPLPEHLQNLTHADIQSLHLAFQTTHENTFELGSLAPSLVATAHAGDACCCCTPASCCCAAAQSVDSRSRRIA</sequence>
<evidence type="ECO:0000313" key="2">
    <source>
        <dbReference type="EMBL" id="MBY4891194.1"/>
    </source>
</evidence>
<keyword evidence="4" id="KW-1185">Reference proteome</keyword>
<gene>
    <name evidence="2" type="ORF">KUL25_00270</name>
    <name evidence="3" type="ORF">KUL25_00275</name>
</gene>
<dbReference type="EMBL" id="CP078073">
    <property type="protein sequence ID" value="QXL87997.1"/>
    <property type="molecule type" value="Genomic_DNA"/>
</dbReference>
<dbReference type="InterPro" id="IPR006311">
    <property type="entry name" value="TAT_signal"/>
</dbReference>
<name>A0A975YG08_9RHOB</name>
<dbReference type="EMBL" id="JAIMBW010000001">
    <property type="protein sequence ID" value="MBY4891194.1"/>
    <property type="molecule type" value="Genomic_DNA"/>
</dbReference>
<accession>A0A975YG08</accession>
<keyword evidence="1" id="KW-0732">Signal</keyword>
<dbReference type="AlphaFoldDB" id="A0A975YG08"/>
<dbReference type="RefSeq" id="WP_068356320.1">
    <property type="nucleotide sequence ID" value="NZ_JAIMBW010000001.1"/>
</dbReference>
<evidence type="ECO:0000313" key="4">
    <source>
        <dbReference type="Proteomes" id="UP000693972"/>
    </source>
</evidence>
<proteinExistence type="predicted"/>